<feature type="coiled-coil region" evidence="7">
    <location>
        <begin position="197"/>
        <end position="231"/>
    </location>
</feature>
<evidence type="ECO:0000256" key="4">
    <source>
        <dbReference type="ARBA" id="ARBA00022801"/>
    </source>
</evidence>
<accession>A0ABU5H6J3</accession>
<evidence type="ECO:0000313" key="11">
    <source>
        <dbReference type="Proteomes" id="UP001291309"/>
    </source>
</evidence>
<dbReference type="InterPro" id="IPR016047">
    <property type="entry name" value="M23ase_b-sheet_dom"/>
</dbReference>
<reference evidence="10 11" key="1">
    <citation type="submission" date="2023-12" db="EMBL/GenBank/DDBJ databases">
        <title>the genome sequence of Hyalangium sp. s54d21.</title>
        <authorList>
            <person name="Zhang X."/>
        </authorList>
    </citation>
    <scope>NUCLEOTIDE SEQUENCE [LARGE SCALE GENOMIC DNA]</scope>
    <source>
        <strain evidence="11">s54d21</strain>
    </source>
</reference>
<dbReference type="RefSeq" id="WP_321547221.1">
    <property type="nucleotide sequence ID" value="NZ_JAXIVS010000006.1"/>
</dbReference>
<evidence type="ECO:0000256" key="2">
    <source>
        <dbReference type="ARBA" id="ARBA00022670"/>
    </source>
</evidence>
<evidence type="ECO:0000256" key="6">
    <source>
        <dbReference type="ARBA" id="ARBA00023049"/>
    </source>
</evidence>
<feature type="chain" id="PRO_5047455693" evidence="8">
    <location>
        <begin position="19"/>
        <end position="371"/>
    </location>
</feature>
<keyword evidence="11" id="KW-1185">Reference proteome</keyword>
<dbReference type="CDD" id="cd12797">
    <property type="entry name" value="M23_peptidase"/>
    <property type="match status" value="1"/>
</dbReference>
<dbReference type="Pfam" id="PF01551">
    <property type="entry name" value="Peptidase_M23"/>
    <property type="match status" value="1"/>
</dbReference>
<keyword evidence="3" id="KW-0479">Metal-binding</keyword>
<keyword evidence="8" id="KW-0732">Signal</keyword>
<keyword evidence="7" id="KW-0175">Coiled coil</keyword>
<dbReference type="Gene3D" id="6.10.250.3150">
    <property type="match status" value="1"/>
</dbReference>
<keyword evidence="5" id="KW-0862">Zinc</keyword>
<keyword evidence="4" id="KW-0378">Hydrolase</keyword>
<evidence type="ECO:0000256" key="1">
    <source>
        <dbReference type="ARBA" id="ARBA00001947"/>
    </source>
</evidence>
<evidence type="ECO:0000256" key="7">
    <source>
        <dbReference type="SAM" id="Coils"/>
    </source>
</evidence>
<evidence type="ECO:0000259" key="9">
    <source>
        <dbReference type="Pfam" id="PF01551"/>
    </source>
</evidence>
<dbReference type="Gene3D" id="2.70.70.10">
    <property type="entry name" value="Glucose Permease (Domain IIA)"/>
    <property type="match status" value="1"/>
</dbReference>
<evidence type="ECO:0000256" key="8">
    <source>
        <dbReference type="SAM" id="SignalP"/>
    </source>
</evidence>
<comment type="caution">
    <text evidence="10">The sequence shown here is derived from an EMBL/GenBank/DDBJ whole genome shotgun (WGS) entry which is preliminary data.</text>
</comment>
<name>A0ABU5H6J3_9BACT</name>
<dbReference type="PANTHER" id="PTHR21666">
    <property type="entry name" value="PEPTIDASE-RELATED"/>
    <property type="match status" value="1"/>
</dbReference>
<dbReference type="Proteomes" id="UP001291309">
    <property type="component" value="Unassembled WGS sequence"/>
</dbReference>
<protein>
    <submittedName>
        <fullName evidence="10">Peptidoglycan DD-metalloendopeptidase family protein</fullName>
    </submittedName>
</protein>
<proteinExistence type="predicted"/>
<dbReference type="InterPro" id="IPR011055">
    <property type="entry name" value="Dup_hybrid_motif"/>
</dbReference>
<organism evidence="10 11">
    <name type="scientific">Hyalangium rubrum</name>
    <dbReference type="NCBI Taxonomy" id="3103134"/>
    <lineage>
        <taxon>Bacteria</taxon>
        <taxon>Pseudomonadati</taxon>
        <taxon>Myxococcota</taxon>
        <taxon>Myxococcia</taxon>
        <taxon>Myxococcales</taxon>
        <taxon>Cystobacterineae</taxon>
        <taxon>Archangiaceae</taxon>
        <taxon>Hyalangium</taxon>
    </lineage>
</organism>
<feature type="signal peptide" evidence="8">
    <location>
        <begin position="1"/>
        <end position="18"/>
    </location>
</feature>
<evidence type="ECO:0000313" key="10">
    <source>
        <dbReference type="EMBL" id="MDY7228494.1"/>
    </source>
</evidence>
<dbReference type="PANTHER" id="PTHR21666:SF288">
    <property type="entry name" value="CELL DIVISION PROTEIN YTFB"/>
    <property type="match status" value="1"/>
</dbReference>
<feature type="domain" description="M23ase beta-sheet core" evidence="9">
    <location>
        <begin position="269"/>
        <end position="363"/>
    </location>
</feature>
<evidence type="ECO:0000256" key="5">
    <source>
        <dbReference type="ARBA" id="ARBA00022833"/>
    </source>
</evidence>
<keyword evidence="2" id="KW-0645">Protease</keyword>
<dbReference type="EMBL" id="JAXIVS010000006">
    <property type="protein sequence ID" value="MDY7228494.1"/>
    <property type="molecule type" value="Genomic_DNA"/>
</dbReference>
<comment type="cofactor">
    <cofactor evidence="1">
        <name>Zn(2+)</name>
        <dbReference type="ChEBI" id="CHEBI:29105"/>
    </cofactor>
</comment>
<evidence type="ECO:0000256" key="3">
    <source>
        <dbReference type="ARBA" id="ARBA00022723"/>
    </source>
</evidence>
<dbReference type="SUPFAM" id="SSF51261">
    <property type="entry name" value="Duplicated hybrid motif"/>
    <property type="match status" value="1"/>
</dbReference>
<sequence length="371" mass="40604">MSRAFLLTVLLSATAALAQDEAAERAAVREQIAAHKATLVLIESKKVSVLEGMELLEHMVGFSRKRVQALEKDLAAFRKRVAAAEREEAVVREVLQQQLRRLSPRLRALYRLTRRQPVEVLLTSRDFSSLIWRARTLEATMKSDLELLRAVRHVARLEQQALRELKRLQGSLTLRASVLKEQVSLAEQQQAALRDVAATLSGEADLAKRAMRELEQADEELSRMLEDMAEGIPTTGFRALKGKLPYPAAGVVEVGFGKVVNPLFNTVTVQKGVDIRAAEGSPVRAVAPGKVVYAGWLRGYGNLLILDHGGGYHTLMAHLATVTGTTGAELQGGDEVGTVGDTGSLKGAYLYFEIRKGGQAVDPVPWLTRSP</sequence>
<dbReference type="InterPro" id="IPR050570">
    <property type="entry name" value="Cell_wall_metabolism_enzyme"/>
</dbReference>
<gene>
    <name evidence="10" type="ORF">SYV04_18875</name>
</gene>
<keyword evidence="6" id="KW-0482">Metalloprotease</keyword>